<keyword evidence="2" id="KW-1185">Reference proteome</keyword>
<comment type="caution">
    <text evidence="1">The sequence shown here is derived from an EMBL/GenBank/DDBJ whole genome shotgun (WGS) entry which is preliminary data.</text>
</comment>
<reference evidence="2" key="1">
    <citation type="journal article" date="2016" name="Front. Microbiol.">
        <title>Molecular Keys to the Janthinobacterium and Duganella spp. Interaction with the Plant Pathogen Fusarium graminearum.</title>
        <authorList>
            <person name="Haack F.S."/>
            <person name="Poehlein A."/>
            <person name="Kroger C."/>
            <person name="Voigt C.A."/>
            <person name="Piepenbring M."/>
            <person name="Bode H.B."/>
            <person name="Daniel R."/>
            <person name="Schafer W."/>
            <person name="Streit W.R."/>
        </authorList>
    </citation>
    <scope>NUCLEOTIDE SEQUENCE [LARGE SCALE GENOMIC DNA]</scope>
    <source>
        <strain evidence="2">T54</strain>
    </source>
</reference>
<dbReference type="Proteomes" id="UP000175989">
    <property type="component" value="Unassembled WGS sequence"/>
</dbReference>
<dbReference type="OrthoDB" id="8779993at2"/>
<dbReference type="EMBL" id="LROM01000085">
    <property type="protein sequence ID" value="OFA00005.1"/>
    <property type="molecule type" value="Genomic_DNA"/>
</dbReference>
<dbReference type="Gene3D" id="1.20.120.520">
    <property type="entry name" value="nmb1532 protein domain like"/>
    <property type="match status" value="1"/>
</dbReference>
<evidence type="ECO:0000313" key="2">
    <source>
        <dbReference type="Proteomes" id="UP000175989"/>
    </source>
</evidence>
<dbReference type="PATRIC" id="fig|762836.4.peg.2548"/>
<dbReference type="AlphaFoldDB" id="A0A1E7WLW0"/>
<protein>
    <recommendedName>
        <fullName evidence="3">Hemerythrin-like domain-containing protein</fullName>
    </recommendedName>
</protein>
<name>A0A1E7WLW0_9BURK</name>
<organism evidence="1 2">
    <name type="scientific">Duganella phyllosphaerae</name>
    <dbReference type="NCBI Taxonomy" id="762836"/>
    <lineage>
        <taxon>Bacteria</taxon>
        <taxon>Pseudomonadati</taxon>
        <taxon>Pseudomonadota</taxon>
        <taxon>Betaproteobacteria</taxon>
        <taxon>Burkholderiales</taxon>
        <taxon>Oxalobacteraceae</taxon>
        <taxon>Telluria group</taxon>
        <taxon>Duganella</taxon>
    </lineage>
</organism>
<dbReference type="RefSeq" id="WP_070248458.1">
    <property type="nucleotide sequence ID" value="NZ_LROM01000085.1"/>
</dbReference>
<sequence length="194" mass="22149">MLTATYVILSLSAEQKKERQFISRLLQTVQSIRRRPQEMDPATIEYQLRQLTTFAEARHQRKVEACLMPAVCAAARATDRNCDALIRDLESLSRHGSATLNAVNKCLRRAMRRSASQCQFLCRTIDLYCHNLLKRLDREEQELLPLAQKVISSAEWFEIGRELLAQEDSGAANQPSLRPRHAATYAGRPVDIRI</sequence>
<evidence type="ECO:0000313" key="1">
    <source>
        <dbReference type="EMBL" id="OFA00005.1"/>
    </source>
</evidence>
<proteinExistence type="predicted"/>
<gene>
    <name evidence="1" type="ORF">DUPY_24700</name>
</gene>
<evidence type="ECO:0008006" key="3">
    <source>
        <dbReference type="Google" id="ProtNLM"/>
    </source>
</evidence>
<accession>A0A1E7WLW0</accession>